<dbReference type="Gramene" id="Tp57577_TGAC_v2_mRNA7687">
    <property type="protein sequence ID" value="Tp57577_TGAC_v2_mRNA7687"/>
    <property type="gene ID" value="Tp57577_TGAC_v2_gene7434"/>
</dbReference>
<organism evidence="1 2">
    <name type="scientific">Trifolium pratense</name>
    <name type="common">Red clover</name>
    <dbReference type="NCBI Taxonomy" id="57577"/>
    <lineage>
        <taxon>Eukaryota</taxon>
        <taxon>Viridiplantae</taxon>
        <taxon>Streptophyta</taxon>
        <taxon>Embryophyta</taxon>
        <taxon>Tracheophyta</taxon>
        <taxon>Spermatophyta</taxon>
        <taxon>Magnoliopsida</taxon>
        <taxon>eudicotyledons</taxon>
        <taxon>Gunneridae</taxon>
        <taxon>Pentapetalae</taxon>
        <taxon>rosids</taxon>
        <taxon>fabids</taxon>
        <taxon>Fabales</taxon>
        <taxon>Fabaceae</taxon>
        <taxon>Papilionoideae</taxon>
        <taxon>50 kb inversion clade</taxon>
        <taxon>NPAAA clade</taxon>
        <taxon>Hologalegina</taxon>
        <taxon>IRL clade</taxon>
        <taxon>Trifolieae</taxon>
        <taxon>Trifolium</taxon>
    </lineage>
</organism>
<dbReference type="EMBL" id="ASHM01064542">
    <property type="protein sequence ID" value="PNX90964.1"/>
    <property type="molecule type" value="Genomic_DNA"/>
</dbReference>
<reference evidence="1 2" key="1">
    <citation type="journal article" date="2014" name="Am. J. Bot.">
        <title>Genome assembly and annotation for red clover (Trifolium pratense; Fabaceae).</title>
        <authorList>
            <person name="Istvanek J."/>
            <person name="Jaros M."/>
            <person name="Krenek A."/>
            <person name="Repkova J."/>
        </authorList>
    </citation>
    <scope>NUCLEOTIDE SEQUENCE [LARGE SCALE GENOMIC DNA]</scope>
    <source>
        <strain evidence="2">cv. Tatra</strain>
        <tissue evidence="1">Young leaves</tissue>
    </source>
</reference>
<comment type="caution">
    <text evidence="1">The sequence shown here is derived from an EMBL/GenBank/DDBJ whole genome shotgun (WGS) entry which is preliminary data.</text>
</comment>
<reference evidence="1 2" key="2">
    <citation type="journal article" date="2017" name="Front. Plant Sci.">
        <title>Gene Classification and Mining of Molecular Markers Useful in Red Clover (Trifolium pratense) Breeding.</title>
        <authorList>
            <person name="Istvanek J."/>
            <person name="Dluhosova J."/>
            <person name="Dluhos P."/>
            <person name="Patkova L."/>
            <person name="Nedelnik J."/>
            <person name="Repkova J."/>
        </authorList>
    </citation>
    <scope>NUCLEOTIDE SEQUENCE [LARGE SCALE GENOMIC DNA]</scope>
    <source>
        <strain evidence="2">cv. Tatra</strain>
        <tissue evidence="1">Young leaves</tissue>
    </source>
</reference>
<feature type="non-terminal residue" evidence="1">
    <location>
        <position position="77"/>
    </location>
</feature>
<evidence type="ECO:0000313" key="2">
    <source>
        <dbReference type="Proteomes" id="UP000236291"/>
    </source>
</evidence>
<dbReference type="Proteomes" id="UP000236291">
    <property type="component" value="Unassembled WGS sequence"/>
</dbReference>
<evidence type="ECO:0000313" key="1">
    <source>
        <dbReference type="EMBL" id="PNX90964.1"/>
    </source>
</evidence>
<protein>
    <submittedName>
        <fullName evidence="1">Uncharacterized protein</fullName>
    </submittedName>
</protein>
<gene>
    <name evidence="1" type="ORF">L195_g047092</name>
</gene>
<name>A0A2K3MJP8_TRIPR</name>
<sequence>MSSNNNKRTQATPPRQSLEEMILKDARDRIVIMFDDEFIMGPIKNDPELIADVESHRRLKRMYYNEFVSLWGEEPYP</sequence>
<proteinExistence type="predicted"/>
<accession>A0A2K3MJP8</accession>
<dbReference type="AlphaFoldDB" id="A0A2K3MJP8"/>